<evidence type="ECO:0000313" key="1">
    <source>
        <dbReference type="EMBL" id="MCS5736614.1"/>
    </source>
</evidence>
<dbReference type="Proteomes" id="UP001165586">
    <property type="component" value="Unassembled WGS sequence"/>
</dbReference>
<dbReference type="EMBL" id="JANLCJ010000083">
    <property type="protein sequence ID" value="MCS5736614.1"/>
    <property type="molecule type" value="Genomic_DNA"/>
</dbReference>
<protein>
    <submittedName>
        <fullName evidence="1">Uncharacterized protein</fullName>
    </submittedName>
</protein>
<organism evidence="1 2">
    <name type="scientific">Herbiconiux daphne</name>
    <dbReference type="NCBI Taxonomy" id="2970914"/>
    <lineage>
        <taxon>Bacteria</taxon>
        <taxon>Bacillati</taxon>
        <taxon>Actinomycetota</taxon>
        <taxon>Actinomycetes</taxon>
        <taxon>Micrococcales</taxon>
        <taxon>Microbacteriaceae</taxon>
        <taxon>Herbiconiux</taxon>
    </lineage>
</organism>
<gene>
    <name evidence="1" type="ORF">N1032_23070</name>
</gene>
<proteinExistence type="predicted"/>
<evidence type="ECO:0000313" key="2">
    <source>
        <dbReference type="Proteomes" id="UP001165586"/>
    </source>
</evidence>
<keyword evidence="2" id="KW-1185">Reference proteome</keyword>
<dbReference type="Gene3D" id="3.40.50.300">
    <property type="entry name" value="P-loop containing nucleotide triphosphate hydrolases"/>
    <property type="match status" value="1"/>
</dbReference>
<dbReference type="RefSeq" id="WP_259542660.1">
    <property type="nucleotide sequence ID" value="NZ_JANLCJ010000083.1"/>
</dbReference>
<dbReference type="SUPFAM" id="SSF52540">
    <property type="entry name" value="P-loop containing nucleoside triphosphate hydrolases"/>
    <property type="match status" value="1"/>
</dbReference>
<dbReference type="Gene3D" id="2.30.30.940">
    <property type="match status" value="1"/>
</dbReference>
<name>A0ABT2H9Q0_9MICO</name>
<accession>A0ABT2H9Q0</accession>
<reference evidence="1" key="1">
    <citation type="submission" date="2022-08" db="EMBL/GenBank/DDBJ databases">
        <authorList>
            <person name="Deng Y."/>
            <person name="Han X.-F."/>
            <person name="Zhang Y.-Q."/>
        </authorList>
    </citation>
    <scope>NUCLEOTIDE SEQUENCE</scope>
    <source>
        <strain evidence="1">CPCC 203386</strain>
    </source>
</reference>
<sequence>MDMDTVLNKFKSGERPQIIAPKNVGENGVMSTNRFIQKVVPDLGKKLFDSLEWDDSIKKFVPNYEIKENDKIVITANNMKENVINGTIGTIKSVV</sequence>
<dbReference type="InterPro" id="IPR027417">
    <property type="entry name" value="P-loop_NTPase"/>
</dbReference>
<comment type="caution">
    <text evidence="1">The sequence shown here is derived from an EMBL/GenBank/DDBJ whole genome shotgun (WGS) entry which is preliminary data.</text>
</comment>